<evidence type="ECO:0000256" key="1">
    <source>
        <dbReference type="SAM" id="Phobius"/>
    </source>
</evidence>
<accession>A0AAN9LUC8</accession>
<dbReference type="EMBL" id="JAYMYR010000009">
    <property type="protein sequence ID" value="KAK7342540.1"/>
    <property type="molecule type" value="Genomic_DNA"/>
</dbReference>
<name>A0AAN9LUC8_PHACN</name>
<organism evidence="2 3">
    <name type="scientific">Phaseolus coccineus</name>
    <name type="common">Scarlet runner bean</name>
    <name type="synonym">Phaseolus multiflorus</name>
    <dbReference type="NCBI Taxonomy" id="3886"/>
    <lineage>
        <taxon>Eukaryota</taxon>
        <taxon>Viridiplantae</taxon>
        <taxon>Streptophyta</taxon>
        <taxon>Embryophyta</taxon>
        <taxon>Tracheophyta</taxon>
        <taxon>Spermatophyta</taxon>
        <taxon>Magnoliopsida</taxon>
        <taxon>eudicotyledons</taxon>
        <taxon>Gunneridae</taxon>
        <taxon>Pentapetalae</taxon>
        <taxon>rosids</taxon>
        <taxon>fabids</taxon>
        <taxon>Fabales</taxon>
        <taxon>Fabaceae</taxon>
        <taxon>Papilionoideae</taxon>
        <taxon>50 kb inversion clade</taxon>
        <taxon>NPAAA clade</taxon>
        <taxon>indigoferoid/millettioid clade</taxon>
        <taxon>Phaseoleae</taxon>
        <taxon>Phaseolus</taxon>
    </lineage>
</organism>
<comment type="caution">
    <text evidence="2">The sequence shown here is derived from an EMBL/GenBank/DDBJ whole genome shotgun (WGS) entry which is preliminary data.</text>
</comment>
<sequence length="66" mass="7418">MHCHATGMVIMVDGRCQRSNQRLDSSSHQHLREACKAYALKPFVTVILPQYGISLVVMVVISVDYL</sequence>
<feature type="transmembrane region" description="Helical" evidence="1">
    <location>
        <begin position="42"/>
        <end position="63"/>
    </location>
</feature>
<protein>
    <submittedName>
        <fullName evidence="2">Uncharacterized protein</fullName>
    </submittedName>
</protein>
<keyword evidence="1" id="KW-0812">Transmembrane</keyword>
<proteinExistence type="predicted"/>
<dbReference type="Proteomes" id="UP001374584">
    <property type="component" value="Unassembled WGS sequence"/>
</dbReference>
<gene>
    <name evidence="2" type="ORF">VNO80_25495</name>
</gene>
<dbReference type="AlphaFoldDB" id="A0AAN9LUC8"/>
<keyword evidence="3" id="KW-1185">Reference proteome</keyword>
<evidence type="ECO:0000313" key="3">
    <source>
        <dbReference type="Proteomes" id="UP001374584"/>
    </source>
</evidence>
<keyword evidence="1" id="KW-0472">Membrane</keyword>
<evidence type="ECO:0000313" key="2">
    <source>
        <dbReference type="EMBL" id="KAK7342540.1"/>
    </source>
</evidence>
<reference evidence="2 3" key="1">
    <citation type="submission" date="2024-01" db="EMBL/GenBank/DDBJ databases">
        <title>The genomes of 5 underutilized Papilionoideae crops provide insights into root nodulation and disease resistanc.</title>
        <authorList>
            <person name="Jiang F."/>
        </authorList>
    </citation>
    <scope>NUCLEOTIDE SEQUENCE [LARGE SCALE GENOMIC DNA]</scope>
    <source>
        <strain evidence="2">JINMINGXINNONG_FW02</strain>
        <tissue evidence="2">Leaves</tissue>
    </source>
</reference>
<keyword evidence="1" id="KW-1133">Transmembrane helix</keyword>